<dbReference type="STRING" id="446471.Xcel_0184"/>
<reference evidence="3" key="1">
    <citation type="submission" date="2009-11" db="EMBL/GenBank/DDBJ databases">
        <title>The complete chromosome of Xylanimonas cellulosilytica DSM 15894.</title>
        <authorList>
            <consortium name="US DOE Joint Genome Institute (JGI-PGF)"/>
            <person name="Lucas S."/>
            <person name="Copeland A."/>
            <person name="Lapidus A."/>
            <person name="Glavina del Rio T."/>
            <person name="Dalin E."/>
            <person name="Tice H."/>
            <person name="Bruce D."/>
            <person name="Goodwin L."/>
            <person name="Pitluck S."/>
            <person name="Kyrpides N."/>
            <person name="Mavromatis K."/>
            <person name="Ivanova N."/>
            <person name="Mikhailova N."/>
            <person name="Foster B."/>
            <person name="Clum A."/>
            <person name="Brettin T."/>
            <person name="Detter J.C."/>
            <person name="Han C."/>
            <person name="Larimer F."/>
            <person name="Land M."/>
            <person name="Hauser L."/>
            <person name="Markowitz V."/>
            <person name="Cheng J.F."/>
            <person name="Hugenholtz P."/>
            <person name="Woyke T."/>
            <person name="Wu D."/>
            <person name="Gehrich-Schroeter G."/>
            <person name="Schneider S."/>
            <person name="Pukall S.R."/>
            <person name="Klenk H.P."/>
            <person name="Eisen J.A."/>
        </authorList>
    </citation>
    <scope>NUCLEOTIDE SEQUENCE [LARGE SCALE GENOMIC DNA]</scope>
    <source>
        <strain evidence="3">DSM 15894 / CECT 5975 / LMG 20990 / XIL07</strain>
    </source>
</reference>
<dbReference type="Pfam" id="PF00583">
    <property type="entry name" value="Acetyltransf_1"/>
    <property type="match status" value="1"/>
</dbReference>
<dbReference type="eggNOG" id="COG0456">
    <property type="taxonomic scope" value="Bacteria"/>
</dbReference>
<evidence type="ECO:0000313" key="3">
    <source>
        <dbReference type="Proteomes" id="UP000002255"/>
    </source>
</evidence>
<dbReference type="KEGG" id="xce:Xcel_0184"/>
<gene>
    <name evidence="2" type="ordered locus">Xcel_0184</name>
</gene>
<dbReference type="PROSITE" id="PS51186">
    <property type="entry name" value="GNAT"/>
    <property type="match status" value="1"/>
</dbReference>
<dbReference type="HOGENOM" id="CLU_043786_1_0_11"/>
<feature type="domain" description="N-acetyltransferase" evidence="1">
    <location>
        <begin position="9"/>
        <end position="195"/>
    </location>
</feature>
<dbReference type="Proteomes" id="UP000002255">
    <property type="component" value="Chromosome"/>
</dbReference>
<organism evidence="2 3">
    <name type="scientific">Xylanimonas cellulosilytica (strain DSM 15894 / JCM 12276 / CECT 5975 / KCTC 9989 / LMG 20990 / NBRC 107835 / XIL07)</name>
    <dbReference type="NCBI Taxonomy" id="446471"/>
    <lineage>
        <taxon>Bacteria</taxon>
        <taxon>Bacillati</taxon>
        <taxon>Actinomycetota</taxon>
        <taxon>Actinomycetes</taxon>
        <taxon>Micrococcales</taxon>
        <taxon>Promicromonosporaceae</taxon>
        <taxon>Xylanimonas</taxon>
    </lineage>
</organism>
<name>D1BUI2_XYLCX</name>
<dbReference type="CDD" id="cd04301">
    <property type="entry name" value="NAT_SF"/>
    <property type="match status" value="1"/>
</dbReference>
<dbReference type="InterPro" id="IPR016181">
    <property type="entry name" value="Acyl_CoA_acyltransferase"/>
</dbReference>
<reference evidence="2 3" key="2">
    <citation type="journal article" date="2010" name="Stand. Genomic Sci.">
        <title>Complete genome sequence of Xylanimonas cellulosilytica type strain (XIL07).</title>
        <authorList>
            <person name="Foster B."/>
            <person name="Pukall R."/>
            <person name="Abt B."/>
            <person name="Nolan M."/>
            <person name="Glavina Del Rio T."/>
            <person name="Chen F."/>
            <person name="Lucas S."/>
            <person name="Tice H."/>
            <person name="Pitluck S."/>
            <person name="Cheng J.-F."/>
            <person name="Chertkov O."/>
            <person name="Brettin T."/>
            <person name="Han C."/>
            <person name="Detter J.C."/>
            <person name="Bruce D."/>
            <person name="Goodwin L."/>
            <person name="Ivanova N."/>
            <person name="Mavromatis K."/>
            <person name="Pati A."/>
            <person name="Mikhailova N."/>
            <person name="Chen A."/>
            <person name="Palaniappan K."/>
            <person name="Land M."/>
            <person name="Hauser L."/>
            <person name="Chang Y.-J."/>
            <person name="Jeffries C.D."/>
            <person name="Chain P."/>
            <person name="Rohde M."/>
            <person name="Goeker M."/>
            <person name="Bristow J."/>
            <person name="Eisen J.A."/>
            <person name="Markowitz V."/>
            <person name="Hugenholtz P."/>
            <person name="Kyrpides N.C."/>
            <person name="Klenk H.-P."/>
            <person name="Lapidus A."/>
        </authorList>
    </citation>
    <scope>NUCLEOTIDE SEQUENCE [LARGE SCALE GENOMIC DNA]</scope>
    <source>
        <strain evidence="3">DSM 15894 / CECT 5975 / LMG 20990 / XIL07</strain>
    </source>
</reference>
<sequence>MSVLPWRLVEVAAEPAGSPPGWAHRGAEALDRAACLERDGHEDLATLAVEFASQLAHQEDELRTLLVAVDDDDSVVGRASIDIPTTSNLHAAWVSVVVHPAHRRRGLGAALLERAEKVAADAGRGTLQAELDFAEQPGSPPLVPPTGSGAAPADAPGVRFALAHGYALAQVDRRSLLPVPVAAAHLDRLEAQALPHADGYRLHRWDTTIPDAWLDAFALLETRMSTDAPVGALDYREDPWDAARVQRMMVQHAEQGREYVITAAEREATGELAAMTMLMWQPDQTFAFQWDTIVLAPHRGHRLGMLVKVANLRALAELRPDVERVHTWNAEENDHMLAINVALGFRPAGGAAGWQKVV</sequence>
<evidence type="ECO:0000259" key="1">
    <source>
        <dbReference type="PROSITE" id="PS51186"/>
    </source>
</evidence>
<dbReference type="InterPro" id="IPR000182">
    <property type="entry name" value="GNAT_dom"/>
</dbReference>
<accession>D1BUI2</accession>
<dbReference type="AlphaFoldDB" id="D1BUI2"/>
<keyword evidence="3" id="KW-1185">Reference proteome</keyword>
<protein>
    <submittedName>
        <fullName evidence="2">GCN5-related N-acetyltransferase</fullName>
    </submittedName>
</protein>
<dbReference type="SUPFAM" id="SSF55729">
    <property type="entry name" value="Acyl-CoA N-acyltransferases (Nat)"/>
    <property type="match status" value="2"/>
</dbReference>
<evidence type="ECO:0000313" key="2">
    <source>
        <dbReference type="EMBL" id="ACZ29223.1"/>
    </source>
</evidence>
<proteinExistence type="predicted"/>
<dbReference type="Gene3D" id="3.40.630.30">
    <property type="match status" value="1"/>
</dbReference>
<dbReference type="EMBL" id="CP001821">
    <property type="protein sequence ID" value="ACZ29223.1"/>
    <property type="molecule type" value="Genomic_DNA"/>
</dbReference>
<dbReference type="RefSeq" id="WP_012876968.1">
    <property type="nucleotide sequence ID" value="NC_013530.1"/>
</dbReference>
<dbReference type="GO" id="GO:0016747">
    <property type="term" value="F:acyltransferase activity, transferring groups other than amino-acyl groups"/>
    <property type="evidence" value="ECO:0007669"/>
    <property type="project" value="InterPro"/>
</dbReference>